<gene>
    <name evidence="2" type="ORF">TNIN_328261</name>
</gene>
<keyword evidence="1" id="KW-0812">Transmembrane</keyword>
<dbReference type="AlphaFoldDB" id="A0A8X7BZ55"/>
<sequence>MRKETLHEIAKRSLRSFYLFPDWSRSEKQSSPALQDVIPGRAFPALTQEKALYSVDAPQQIHPRDSNKYCSFLILVNYILIAPLERFFRFD</sequence>
<name>A0A8X7BZ55_9ARAC</name>
<proteinExistence type="predicted"/>
<keyword evidence="3" id="KW-1185">Reference proteome</keyword>
<organism evidence="2 3">
    <name type="scientific">Trichonephila inaurata madagascariensis</name>
    <dbReference type="NCBI Taxonomy" id="2747483"/>
    <lineage>
        <taxon>Eukaryota</taxon>
        <taxon>Metazoa</taxon>
        <taxon>Ecdysozoa</taxon>
        <taxon>Arthropoda</taxon>
        <taxon>Chelicerata</taxon>
        <taxon>Arachnida</taxon>
        <taxon>Araneae</taxon>
        <taxon>Araneomorphae</taxon>
        <taxon>Entelegynae</taxon>
        <taxon>Araneoidea</taxon>
        <taxon>Nephilidae</taxon>
        <taxon>Trichonephila</taxon>
        <taxon>Trichonephila inaurata</taxon>
    </lineage>
</organism>
<accession>A0A8X7BZ55</accession>
<feature type="transmembrane region" description="Helical" evidence="1">
    <location>
        <begin position="69"/>
        <end position="88"/>
    </location>
</feature>
<protein>
    <submittedName>
        <fullName evidence="2">Uncharacterized protein</fullName>
    </submittedName>
</protein>
<keyword evidence="1" id="KW-1133">Transmembrane helix</keyword>
<comment type="caution">
    <text evidence="2">The sequence shown here is derived from an EMBL/GenBank/DDBJ whole genome shotgun (WGS) entry which is preliminary data.</text>
</comment>
<evidence type="ECO:0000313" key="2">
    <source>
        <dbReference type="EMBL" id="GFY47164.1"/>
    </source>
</evidence>
<keyword evidence="1" id="KW-0472">Membrane</keyword>
<dbReference type="EMBL" id="BMAV01005786">
    <property type="protein sequence ID" value="GFY47164.1"/>
    <property type="molecule type" value="Genomic_DNA"/>
</dbReference>
<reference evidence="2" key="1">
    <citation type="submission" date="2020-08" db="EMBL/GenBank/DDBJ databases">
        <title>Multicomponent nature underlies the extraordinary mechanical properties of spider dragline silk.</title>
        <authorList>
            <person name="Kono N."/>
            <person name="Nakamura H."/>
            <person name="Mori M."/>
            <person name="Yoshida Y."/>
            <person name="Ohtoshi R."/>
            <person name="Malay A.D."/>
            <person name="Moran D.A.P."/>
            <person name="Tomita M."/>
            <person name="Numata K."/>
            <person name="Arakawa K."/>
        </authorList>
    </citation>
    <scope>NUCLEOTIDE SEQUENCE</scope>
</reference>
<dbReference type="Proteomes" id="UP000886998">
    <property type="component" value="Unassembled WGS sequence"/>
</dbReference>
<evidence type="ECO:0000256" key="1">
    <source>
        <dbReference type="SAM" id="Phobius"/>
    </source>
</evidence>
<evidence type="ECO:0000313" key="3">
    <source>
        <dbReference type="Proteomes" id="UP000886998"/>
    </source>
</evidence>